<keyword evidence="2" id="KW-0238">DNA-binding</keyword>
<dbReference type="Pfam" id="PF09339">
    <property type="entry name" value="HTH_IclR"/>
    <property type="match status" value="1"/>
</dbReference>
<dbReference type="SMART" id="SM00346">
    <property type="entry name" value="HTH_ICLR"/>
    <property type="match status" value="1"/>
</dbReference>
<comment type="caution">
    <text evidence="5">The sequence shown here is derived from an EMBL/GenBank/DDBJ whole genome shotgun (WGS) entry which is preliminary data.</text>
</comment>
<keyword evidence="6" id="KW-1185">Reference proteome</keyword>
<dbReference type="SUPFAM" id="SSF46785">
    <property type="entry name" value="Winged helix' DNA-binding domain"/>
    <property type="match status" value="1"/>
</dbReference>
<dbReference type="InterPro" id="IPR029016">
    <property type="entry name" value="GAF-like_dom_sf"/>
</dbReference>
<dbReference type="InterPro" id="IPR005471">
    <property type="entry name" value="Tscrpt_reg_IclR_N"/>
</dbReference>
<dbReference type="GO" id="GO:0003677">
    <property type="term" value="F:DNA binding"/>
    <property type="evidence" value="ECO:0007669"/>
    <property type="project" value="UniProtKB-KW"/>
</dbReference>
<dbReference type="GO" id="GO:0003700">
    <property type="term" value="F:DNA-binding transcription factor activity"/>
    <property type="evidence" value="ECO:0007669"/>
    <property type="project" value="TreeGrafter"/>
</dbReference>
<sequence length="257" mass="27589">MKAKNAKVEIASEELSDKRRKPTAITGLQIAEFLANNPRGARLGDIATAIQMDPGQTHRMVNTMLEDGWVIPVGDNGSYSLSARVIRLGATYIGRLDLAEHAQPFLNELAEKSGESVFIGELRKDAVVCVGRRVADRTLRVWTEMGDSWPLAGTAVGTAILAARFVRLNSDRKGASEEIADALRLGYARDYGRYREGVQAVAAPISDASGFEVGAIALSGPVSRIGDKETEKMGALAYEAAKAISERIGYIGNPLGE</sequence>
<dbReference type="GO" id="GO:0045892">
    <property type="term" value="P:negative regulation of DNA-templated transcription"/>
    <property type="evidence" value="ECO:0007669"/>
    <property type="project" value="TreeGrafter"/>
</dbReference>
<dbReference type="InterPro" id="IPR050707">
    <property type="entry name" value="HTH_MetabolicPath_Reg"/>
</dbReference>
<reference evidence="5" key="2">
    <citation type="submission" date="2021-03" db="EMBL/GenBank/DDBJ databases">
        <authorList>
            <person name="Artuso I."/>
            <person name="Turrini P."/>
            <person name="Pirolo M."/>
            <person name="Lugli G.A."/>
            <person name="Ventura M."/>
            <person name="Visca P."/>
        </authorList>
    </citation>
    <scope>NUCLEOTIDE SEQUENCE</scope>
    <source>
        <strain evidence="5">LMG 26462</strain>
    </source>
</reference>
<evidence type="ECO:0000256" key="2">
    <source>
        <dbReference type="ARBA" id="ARBA00023125"/>
    </source>
</evidence>
<dbReference type="Gene3D" id="3.30.450.40">
    <property type="match status" value="2"/>
</dbReference>
<dbReference type="PANTHER" id="PTHR30136">
    <property type="entry name" value="HELIX-TURN-HELIX TRANSCRIPTIONAL REGULATOR, ICLR FAMILY"/>
    <property type="match status" value="1"/>
</dbReference>
<feature type="domain" description="IclR-ED" evidence="4">
    <location>
        <begin position="84"/>
        <end position="250"/>
    </location>
</feature>
<keyword evidence="3" id="KW-0804">Transcription</keyword>
<dbReference type="InterPro" id="IPR036390">
    <property type="entry name" value="WH_DNA-bd_sf"/>
</dbReference>
<dbReference type="PROSITE" id="PS51078">
    <property type="entry name" value="ICLR_ED"/>
    <property type="match status" value="1"/>
</dbReference>
<dbReference type="EMBL" id="JAFLWW010000004">
    <property type="protein sequence ID" value="MBT1157149.1"/>
    <property type="molecule type" value="Genomic_DNA"/>
</dbReference>
<dbReference type="Gene3D" id="1.10.10.10">
    <property type="entry name" value="Winged helix-like DNA-binding domain superfamily/Winged helix DNA-binding domain"/>
    <property type="match status" value="1"/>
</dbReference>
<dbReference type="Proteomes" id="UP001138921">
    <property type="component" value="Unassembled WGS sequence"/>
</dbReference>
<name>A0A9X1AC36_9HYPH</name>
<keyword evidence="1" id="KW-0805">Transcription regulation</keyword>
<accession>A0A9X1AC36</accession>
<evidence type="ECO:0000256" key="3">
    <source>
        <dbReference type="ARBA" id="ARBA00023163"/>
    </source>
</evidence>
<dbReference type="PANTHER" id="PTHR30136:SF35">
    <property type="entry name" value="HTH-TYPE TRANSCRIPTIONAL REGULATOR RV1719"/>
    <property type="match status" value="1"/>
</dbReference>
<proteinExistence type="predicted"/>
<dbReference type="Pfam" id="PF01614">
    <property type="entry name" value="IclR_C"/>
    <property type="match status" value="2"/>
</dbReference>
<evidence type="ECO:0000259" key="4">
    <source>
        <dbReference type="PROSITE" id="PS51078"/>
    </source>
</evidence>
<dbReference type="InterPro" id="IPR014757">
    <property type="entry name" value="Tscrpt_reg_IclR_C"/>
</dbReference>
<gene>
    <name evidence="5" type="ORF">J1C56_16255</name>
</gene>
<dbReference type="InterPro" id="IPR036388">
    <property type="entry name" value="WH-like_DNA-bd_sf"/>
</dbReference>
<reference evidence="5" key="1">
    <citation type="journal article" date="2021" name="Microorganisms">
        <title>Phylogenomic Reconstruction and Metabolic Potential of the Genus Aminobacter.</title>
        <authorList>
            <person name="Artuso I."/>
            <person name="Turrini P."/>
            <person name="Pirolo M."/>
            <person name="Lugli G.A."/>
            <person name="Ventura M."/>
            <person name="Visca P."/>
        </authorList>
    </citation>
    <scope>NUCLEOTIDE SEQUENCE</scope>
    <source>
        <strain evidence="5">LMG 26462</strain>
    </source>
</reference>
<evidence type="ECO:0000313" key="5">
    <source>
        <dbReference type="EMBL" id="MBT1157149.1"/>
    </source>
</evidence>
<dbReference type="SUPFAM" id="SSF55781">
    <property type="entry name" value="GAF domain-like"/>
    <property type="match status" value="1"/>
</dbReference>
<dbReference type="RefSeq" id="WP_214391083.1">
    <property type="nucleotide sequence ID" value="NZ_JAFLWW010000004.1"/>
</dbReference>
<dbReference type="AlphaFoldDB" id="A0A9X1AC36"/>
<protein>
    <submittedName>
        <fullName evidence="5">IclR family transcriptional regulator</fullName>
    </submittedName>
</protein>
<organism evidence="5 6">
    <name type="scientific">Aminobacter anthyllidis</name>
    <dbReference type="NCBI Taxonomy" id="1035067"/>
    <lineage>
        <taxon>Bacteria</taxon>
        <taxon>Pseudomonadati</taxon>
        <taxon>Pseudomonadota</taxon>
        <taxon>Alphaproteobacteria</taxon>
        <taxon>Hyphomicrobiales</taxon>
        <taxon>Phyllobacteriaceae</taxon>
        <taxon>Aminobacter</taxon>
    </lineage>
</organism>
<evidence type="ECO:0000256" key="1">
    <source>
        <dbReference type="ARBA" id="ARBA00023015"/>
    </source>
</evidence>
<evidence type="ECO:0000313" key="6">
    <source>
        <dbReference type="Proteomes" id="UP001138921"/>
    </source>
</evidence>